<evidence type="ECO:0000256" key="2">
    <source>
        <dbReference type="SAM" id="Phobius"/>
    </source>
</evidence>
<feature type="transmembrane region" description="Helical" evidence="2">
    <location>
        <begin position="66"/>
        <end position="86"/>
    </location>
</feature>
<evidence type="ECO:0008006" key="5">
    <source>
        <dbReference type="Google" id="ProtNLM"/>
    </source>
</evidence>
<keyword evidence="2" id="KW-0812">Transmembrane</keyword>
<accession>A0A1I0TSH4</accession>
<keyword evidence="2" id="KW-1133">Transmembrane helix</keyword>
<dbReference type="OrthoDB" id="4485830at2"/>
<protein>
    <recommendedName>
        <fullName evidence="5">DUF4878 domain-containing protein</fullName>
    </recommendedName>
</protein>
<reference evidence="3 4" key="1">
    <citation type="submission" date="2016-10" db="EMBL/GenBank/DDBJ databases">
        <authorList>
            <person name="de Groot N.N."/>
        </authorList>
    </citation>
    <scope>NUCLEOTIDE SEQUENCE [LARGE SCALE GENOMIC DNA]</scope>
    <source>
        <strain evidence="3 4">DSM 44908</strain>
    </source>
</reference>
<sequence length="207" mass="21499">MQSSTTPVGDERACTAVGTVKVKLRGVSPSTPPPARPQYIPPREPAREPRAGRPIEPRTRRPIGRWVAALVIAALVVGGVVAFALLRGGTTATGASDEDRIRVAIDDFTTALRDGDLAGLRAGTCGPLASFYGGISDEDFAATHDAAVASGSIPEILSVDTIQITPAEAPDVTTAIAQVTARGGNETAPSPRTFDLALEDETWKVCA</sequence>
<dbReference type="GeneID" id="85486332"/>
<organism evidence="3 4">
    <name type="scientific">Rhodococcoides kroppenstedtii</name>
    <dbReference type="NCBI Taxonomy" id="293050"/>
    <lineage>
        <taxon>Bacteria</taxon>
        <taxon>Bacillati</taxon>
        <taxon>Actinomycetota</taxon>
        <taxon>Actinomycetes</taxon>
        <taxon>Mycobacteriales</taxon>
        <taxon>Nocardiaceae</taxon>
        <taxon>Rhodococcoides</taxon>
    </lineage>
</organism>
<evidence type="ECO:0000313" key="4">
    <source>
        <dbReference type="Proteomes" id="UP000182054"/>
    </source>
</evidence>
<proteinExistence type="predicted"/>
<dbReference type="EMBL" id="FOJN01000009">
    <property type="protein sequence ID" value="SFA54650.1"/>
    <property type="molecule type" value="Genomic_DNA"/>
</dbReference>
<dbReference type="RefSeq" id="WP_139203942.1">
    <property type="nucleotide sequence ID" value="NZ_FOJN01000009.1"/>
</dbReference>
<feature type="compositionally biased region" description="Basic and acidic residues" evidence="1">
    <location>
        <begin position="44"/>
        <end position="58"/>
    </location>
</feature>
<dbReference type="Proteomes" id="UP000182054">
    <property type="component" value="Unassembled WGS sequence"/>
</dbReference>
<keyword evidence="2" id="KW-0472">Membrane</keyword>
<dbReference type="AlphaFoldDB" id="A0A1I0TSH4"/>
<evidence type="ECO:0000313" key="3">
    <source>
        <dbReference type="EMBL" id="SFA54650.1"/>
    </source>
</evidence>
<gene>
    <name evidence="3" type="ORF">SAMN05444374_10965</name>
</gene>
<feature type="region of interest" description="Disordered" evidence="1">
    <location>
        <begin position="24"/>
        <end position="58"/>
    </location>
</feature>
<evidence type="ECO:0000256" key="1">
    <source>
        <dbReference type="SAM" id="MobiDB-lite"/>
    </source>
</evidence>
<name>A0A1I0TSH4_9NOCA</name>
<feature type="compositionally biased region" description="Pro residues" evidence="1">
    <location>
        <begin position="30"/>
        <end position="43"/>
    </location>
</feature>